<dbReference type="Pfam" id="PF03060">
    <property type="entry name" value="NMO"/>
    <property type="match status" value="1"/>
</dbReference>
<dbReference type="OrthoDB" id="9778912at2"/>
<dbReference type="EMBL" id="FOFS01000007">
    <property type="protein sequence ID" value="SEQ47194.1"/>
    <property type="molecule type" value="Genomic_DNA"/>
</dbReference>
<keyword evidence="3" id="KW-0288">FMN</keyword>
<keyword evidence="4" id="KW-0560">Oxidoreductase</keyword>
<dbReference type="Gene3D" id="3.20.20.70">
    <property type="entry name" value="Aldolase class I"/>
    <property type="match status" value="1"/>
</dbReference>
<accession>A0A1H9GAT5</accession>
<dbReference type="SUPFAM" id="SSF51412">
    <property type="entry name" value="Inosine monophosphate dehydrogenase (IMPDH)"/>
    <property type="match status" value="1"/>
</dbReference>
<keyword evidence="7" id="KW-1185">Reference proteome</keyword>
<evidence type="ECO:0000256" key="5">
    <source>
        <dbReference type="ARBA" id="ARBA00023033"/>
    </source>
</evidence>
<proteinExistence type="inferred from homology"/>
<evidence type="ECO:0000313" key="7">
    <source>
        <dbReference type="Proteomes" id="UP000199233"/>
    </source>
</evidence>
<organism evidence="6 7">
    <name type="scientific">Solimonas aquatica</name>
    <dbReference type="NCBI Taxonomy" id="489703"/>
    <lineage>
        <taxon>Bacteria</taxon>
        <taxon>Pseudomonadati</taxon>
        <taxon>Pseudomonadota</taxon>
        <taxon>Gammaproteobacteria</taxon>
        <taxon>Nevskiales</taxon>
        <taxon>Nevskiaceae</taxon>
        <taxon>Solimonas</taxon>
    </lineage>
</organism>
<evidence type="ECO:0000313" key="6">
    <source>
        <dbReference type="EMBL" id="SEQ47194.1"/>
    </source>
</evidence>
<gene>
    <name evidence="6" type="ORF">SAMN04488038_1071</name>
</gene>
<evidence type="ECO:0000256" key="1">
    <source>
        <dbReference type="ARBA" id="ARBA00009881"/>
    </source>
</evidence>
<comment type="similarity">
    <text evidence="1">Belongs to the nitronate monooxygenase family. NMO class I subfamily.</text>
</comment>
<dbReference type="RefSeq" id="WP_093285149.1">
    <property type="nucleotide sequence ID" value="NZ_FOFS01000007.1"/>
</dbReference>
<dbReference type="Proteomes" id="UP000199233">
    <property type="component" value="Unassembled WGS sequence"/>
</dbReference>
<evidence type="ECO:0000256" key="3">
    <source>
        <dbReference type="ARBA" id="ARBA00022643"/>
    </source>
</evidence>
<dbReference type="STRING" id="489703.SAMN04488038_1071"/>
<protein>
    <submittedName>
        <fullName evidence="6">Nitronate monooxygenase</fullName>
    </submittedName>
</protein>
<dbReference type="PANTHER" id="PTHR42747">
    <property type="entry name" value="NITRONATE MONOOXYGENASE-RELATED"/>
    <property type="match status" value="1"/>
</dbReference>
<dbReference type="InterPro" id="IPR013785">
    <property type="entry name" value="Aldolase_TIM"/>
</dbReference>
<keyword evidence="2" id="KW-0285">Flavoprotein</keyword>
<dbReference type="InterPro" id="IPR004136">
    <property type="entry name" value="NMO"/>
</dbReference>
<dbReference type="PANTHER" id="PTHR42747:SF4">
    <property type="entry name" value="BLR1330 PROTEIN"/>
    <property type="match status" value="1"/>
</dbReference>
<dbReference type="AlphaFoldDB" id="A0A1H9GAT5"/>
<evidence type="ECO:0000256" key="2">
    <source>
        <dbReference type="ARBA" id="ARBA00022630"/>
    </source>
</evidence>
<name>A0A1H9GAT5_9GAMM</name>
<dbReference type="GO" id="GO:0018580">
    <property type="term" value="F:nitronate monooxygenase activity"/>
    <property type="evidence" value="ECO:0007669"/>
    <property type="project" value="InterPro"/>
</dbReference>
<sequence>MNECLASPQAALPPLLRELTLPLLAAPMFLISGPELVIACCRSGIIGSFPALNPASSAELEQWLQRIAAALAQGPLPGSARVAPYALSLVVHPGNQRFAADLDIAVRHRVPLVIGSMGISTELVQAVHGYGGLVAHDVINTRHAEKALAAGVDMLIAVGVGAGGQGGTLNPFALLGELRELSDKPIVLSGAMSSGRHIAAARAAGASLAGMGTRFIATQESRATLAYKDMLLSSRAADVVYTSKISGVPANFLKASIAANGLDLREIAEPGEADIGQSLSHHRLAWKHVWSAGQGTGTIHDVPAVADLVARLRREYQQAIGELAQSLA</sequence>
<keyword evidence="5 6" id="KW-0503">Monooxygenase</keyword>
<reference evidence="7" key="1">
    <citation type="submission" date="2016-10" db="EMBL/GenBank/DDBJ databases">
        <authorList>
            <person name="Varghese N."/>
            <person name="Submissions S."/>
        </authorList>
    </citation>
    <scope>NUCLEOTIDE SEQUENCE [LARGE SCALE GENOMIC DNA]</scope>
    <source>
        <strain evidence="7">DSM 25927</strain>
    </source>
</reference>
<dbReference type="CDD" id="cd04730">
    <property type="entry name" value="NPD_like"/>
    <property type="match status" value="1"/>
</dbReference>
<evidence type="ECO:0000256" key="4">
    <source>
        <dbReference type="ARBA" id="ARBA00023002"/>
    </source>
</evidence>